<dbReference type="InterPro" id="IPR003961">
    <property type="entry name" value="FN3_dom"/>
</dbReference>
<dbReference type="InterPro" id="IPR013098">
    <property type="entry name" value="Ig_I-set"/>
</dbReference>
<dbReference type="InterPro" id="IPR013783">
    <property type="entry name" value="Ig-like_fold"/>
</dbReference>
<dbReference type="PANTHER" id="PTHR13817">
    <property type="entry name" value="TITIN"/>
    <property type="match status" value="1"/>
</dbReference>
<evidence type="ECO:0000259" key="4">
    <source>
        <dbReference type="PROSITE" id="PS50853"/>
    </source>
</evidence>
<dbReference type="InterPro" id="IPR050964">
    <property type="entry name" value="Striated_Muscle_Regulatory"/>
</dbReference>
<dbReference type="Pfam" id="PF07679">
    <property type="entry name" value="I-set"/>
    <property type="match status" value="2"/>
</dbReference>
<dbReference type="SMART" id="SM00408">
    <property type="entry name" value="IGc2"/>
    <property type="match status" value="2"/>
</dbReference>
<dbReference type="InterPro" id="IPR003599">
    <property type="entry name" value="Ig_sub"/>
</dbReference>
<dbReference type="PANTHER" id="PTHR13817:SF167">
    <property type="entry name" value="MYOMESIN AND MYOSIN BINDING PROTEIN"/>
    <property type="match status" value="1"/>
</dbReference>
<dbReference type="FunFam" id="2.60.40.10:FF:001806">
    <property type="entry name" value="Blast:Twitchin"/>
    <property type="match status" value="1"/>
</dbReference>
<dbReference type="CDD" id="cd00063">
    <property type="entry name" value="FN3"/>
    <property type="match status" value="2"/>
</dbReference>
<feature type="compositionally biased region" description="Polar residues" evidence="2">
    <location>
        <begin position="1"/>
        <end position="13"/>
    </location>
</feature>
<evidence type="ECO:0000256" key="2">
    <source>
        <dbReference type="SAM" id="MobiDB-lite"/>
    </source>
</evidence>
<evidence type="ECO:0000313" key="5">
    <source>
        <dbReference type="EMBL" id="RZC31780.1"/>
    </source>
</evidence>
<feature type="domain" description="Fibronectin type-III" evidence="4">
    <location>
        <begin position="316"/>
        <end position="409"/>
    </location>
</feature>
<feature type="domain" description="Ig-like" evidence="3">
    <location>
        <begin position="217"/>
        <end position="311"/>
    </location>
</feature>
<dbReference type="GO" id="GO:0009653">
    <property type="term" value="P:anatomical structure morphogenesis"/>
    <property type="evidence" value="ECO:0007669"/>
    <property type="project" value="UniProtKB-ARBA"/>
</dbReference>
<dbReference type="InterPro" id="IPR007110">
    <property type="entry name" value="Ig-like_dom"/>
</dbReference>
<evidence type="ECO:0000313" key="6">
    <source>
        <dbReference type="Proteomes" id="UP000292052"/>
    </source>
</evidence>
<feature type="domain" description="Ig-like" evidence="3">
    <location>
        <begin position="125"/>
        <end position="213"/>
    </location>
</feature>
<dbReference type="InterPro" id="IPR036116">
    <property type="entry name" value="FN3_sf"/>
</dbReference>
<dbReference type="FunFam" id="2.60.40.10:FF:000002">
    <property type="entry name" value="Titin a"/>
    <property type="match status" value="1"/>
</dbReference>
<sequence>MLFQNSSHLTLSHVSDRPSPPGKPHLSSDNDLTPDLVTILWTKPVRDGGSPVTGYLVEHRRTGSPHWVRATPLLIPFPELTISGLEPGWRYQFRVRAENAVGLSDPSEISEPLTVTLQKYAITAPKFTEELKDATVLENEKVEFVVHFLGQPAPKVCWFKDGFEIFSSRRTRILTENDRSILTIHQSALADEGEIKCAATNKAGHASTKARLTLEAPPSIRLPRQYEDGLLFEIGEVLKLKVSVAGRPTPLVFWTHNGESIQNNDRYEVEYVDKSSILKIGEARRSDRGEYQIKAVNKIGEDVASFLVTITDKPSPPGKARVVMTLGRSVTLSWNTPDDDGGCKIGNYIVEYYRLGWNVWLKAATSRQLSTILGDLIEGSEYKFRVKAESPYGVSDPSEESDVVFIPDP</sequence>
<dbReference type="Proteomes" id="UP000292052">
    <property type="component" value="Unassembled WGS sequence"/>
</dbReference>
<protein>
    <submittedName>
        <fullName evidence="5">Titin</fullName>
    </submittedName>
</protein>
<name>A0A482VGH4_ASBVE</name>
<dbReference type="OrthoDB" id="6107607at2759"/>
<dbReference type="GO" id="GO:0030017">
    <property type="term" value="C:sarcomere"/>
    <property type="evidence" value="ECO:0007669"/>
    <property type="project" value="UniProtKB-ARBA"/>
</dbReference>
<proteinExistence type="predicted"/>
<feature type="region of interest" description="Disordered" evidence="2">
    <location>
        <begin position="1"/>
        <end position="31"/>
    </location>
</feature>
<dbReference type="PRINTS" id="PR00014">
    <property type="entry name" value="FNTYPEIII"/>
</dbReference>
<evidence type="ECO:0000256" key="1">
    <source>
        <dbReference type="ARBA" id="ARBA00022737"/>
    </source>
</evidence>
<keyword evidence="1" id="KW-0677">Repeat</keyword>
<evidence type="ECO:0000259" key="3">
    <source>
        <dbReference type="PROSITE" id="PS50835"/>
    </source>
</evidence>
<accession>A0A482VGH4</accession>
<feature type="domain" description="Fibronectin type-III" evidence="4">
    <location>
        <begin position="20"/>
        <end position="119"/>
    </location>
</feature>
<dbReference type="FunFam" id="2.60.40.10:FF:000612">
    <property type="entry name" value="palladin isoform X1"/>
    <property type="match status" value="1"/>
</dbReference>
<reference evidence="5 6" key="1">
    <citation type="submission" date="2017-03" db="EMBL/GenBank/DDBJ databases">
        <title>Genome of the blue death feigning beetle - Asbolus verrucosus.</title>
        <authorList>
            <person name="Rider S.D."/>
        </authorList>
    </citation>
    <scope>NUCLEOTIDE SEQUENCE [LARGE SCALE GENOMIC DNA]</scope>
    <source>
        <strain evidence="5">Butters</strain>
        <tissue evidence="5">Head and leg muscle</tissue>
    </source>
</reference>
<dbReference type="SUPFAM" id="SSF49265">
    <property type="entry name" value="Fibronectin type III"/>
    <property type="match status" value="1"/>
</dbReference>
<dbReference type="GO" id="GO:0030154">
    <property type="term" value="P:cell differentiation"/>
    <property type="evidence" value="ECO:0007669"/>
    <property type="project" value="UniProtKB-ARBA"/>
</dbReference>
<dbReference type="SMART" id="SM00409">
    <property type="entry name" value="IG"/>
    <property type="match status" value="2"/>
</dbReference>
<dbReference type="Pfam" id="PF00041">
    <property type="entry name" value="fn3"/>
    <property type="match status" value="2"/>
</dbReference>
<keyword evidence="6" id="KW-1185">Reference proteome</keyword>
<dbReference type="EMBL" id="QDEB01102605">
    <property type="protein sequence ID" value="RZC31780.1"/>
    <property type="molecule type" value="Genomic_DNA"/>
</dbReference>
<dbReference type="InterPro" id="IPR036179">
    <property type="entry name" value="Ig-like_dom_sf"/>
</dbReference>
<dbReference type="FunFam" id="2.60.40.10:FF:000056">
    <property type="entry name" value="twitchin isoform X4"/>
    <property type="match status" value="1"/>
</dbReference>
<gene>
    <name evidence="5" type="ORF">BDFB_014071</name>
</gene>
<dbReference type="PROSITE" id="PS50853">
    <property type="entry name" value="FN3"/>
    <property type="match status" value="2"/>
</dbReference>
<dbReference type="InterPro" id="IPR003598">
    <property type="entry name" value="Ig_sub2"/>
</dbReference>
<dbReference type="Gene3D" id="2.60.40.10">
    <property type="entry name" value="Immunoglobulins"/>
    <property type="match status" value="4"/>
</dbReference>
<dbReference type="STRING" id="1661398.A0A482VGH4"/>
<dbReference type="SMART" id="SM00060">
    <property type="entry name" value="FN3"/>
    <property type="match status" value="2"/>
</dbReference>
<comment type="caution">
    <text evidence="5">The sequence shown here is derived from an EMBL/GenBank/DDBJ whole genome shotgun (WGS) entry which is preliminary data.</text>
</comment>
<dbReference type="AlphaFoldDB" id="A0A482VGH4"/>
<feature type="non-terminal residue" evidence="5">
    <location>
        <position position="409"/>
    </location>
</feature>
<dbReference type="PROSITE" id="PS50835">
    <property type="entry name" value="IG_LIKE"/>
    <property type="match status" value="2"/>
</dbReference>
<dbReference type="SUPFAM" id="SSF48726">
    <property type="entry name" value="Immunoglobulin"/>
    <property type="match status" value="2"/>
</dbReference>
<organism evidence="5 6">
    <name type="scientific">Asbolus verrucosus</name>
    <name type="common">Desert ironclad beetle</name>
    <dbReference type="NCBI Taxonomy" id="1661398"/>
    <lineage>
        <taxon>Eukaryota</taxon>
        <taxon>Metazoa</taxon>
        <taxon>Ecdysozoa</taxon>
        <taxon>Arthropoda</taxon>
        <taxon>Hexapoda</taxon>
        <taxon>Insecta</taxon>
        <taxon>Pterygota</taxon>
        <taxon>Neoptera</taxon>
        <taxon>Endopterygota</taxon>
        <taxon>Coleoptera</taxon>
        <taxon>Polyphaga</taxon>
        <taxon>Cucujiformia</taxon>
        <taxon>Tenebrionidae</taxon>
        <taxon>Pimeliinae</taxon>
        <taxon>Asbolus</taxon>
    </lineage>
</organism>